<dbReference type="InterPro" id="IPR003598">
    <property type="entry name" value="Ig_sub2"/>
</dbReference>
<dbReference type="InterPro" id="IPR036179">
    <property type="entry name" value="Ig-like_dom_sf"/>
</dbReference>
<dbReference type="STRING" id="1676925.ENSPKIP00000003465"/>
<accession>A0A3B3QCW5</accession>
<dbReference type="GeneTree" id="ENSGT01110000267173"/>
<reference evidence="4" key="2">
    <citation type="submission" date="2025-09" db="UniProtKB">
        <authorList>
            <consortium name="Ensembl"/>
        </authorList>
    </citation>
    <scope>IDENTIFICATION</scope>
</reference>
<keyword evidence="2" id="KW-0812">Transmembrane</keyword>
<dbReference type="PROSITE" id="PS50835">
    <property type="entry name" value="IG_LIKE"/>
    <property type="match status" value="1"/>
</dbReference>
<dbReference type="Proteomes" id="UP000261540">
    <property type="component" value="Unplaced"/>
</dbReference>
<dbReference type="GO" id="GO:0008307">
    <property type="term" value="F:structural constituent of muscle"/>
    <property type="evidence" value="ECO:0007669"/>
    <property type="project" value="TreeGrafter"/>
</dbReference>
<dbReference type="GO" id="GO:0045214">
    <property type="term" value="P:sarcomere organization"/>
    <property type="evidence" value="ECO:0007669"/>
    <property type="project" value="TreeGrafter"/>
</dbReference>
<dbReference type="SMART" id="SM00408">
    <property type="entry name" value="IGc2"/>
    <property type="match status" value="1"/>
</dbReference>
<dbReference type="FunFam" id="2.60.40.10:FF:000002">
    <property type="entry name" value="Titin a"/>
    <property type="match status" value="1"/>
</dbReference>
<dbReference type="Ensembl" id="ENSPKIT00000027426.1">
    <property type="protein sequence ID" value="ENSPKIP00000003465.1"/>
    <property type="gene ID" value="ENSPKIG00000020957.1"/>
</dbReference>
<feature type="transmembrane region" description="Helical" evidence="2">
    <location>
        <begin position="132"/>
        <end position="148"/>
    </location>
</feature>
<protein>
    <recommendedName>
        <fullName evidence="3">Ig-like domain-containing protein</fullName>
    </recommendedName>
</protein>
<dbReference type="InterPro" id="IPR013783">
    <property type="entry name" value="Ig-like_fold"/>
</dbReference>
<dbReference type="SUPFAM" id="SSF48726">
    <property type="entry name" value="Immunoglobulin"/>
    <property type="match status" value="2"/>
</dbReference>
<keyword evidence="5" id="KW-1185">Reference proteome</keyword>
<sequence length="149" mass="16550">RCIFTSEYTAAHLEITECLHADAGLYTITLENKLGSTTGTINLKSNVMIRAGTTLRLPAHITGRPPPYVKWTKDDGTPNKDRVAIEGEGKESVLIVKNITRKDEGKYQVIAANSSGTKSAWTRVEVYGNKNLLVLIICLNYVVYFIMLF</sequence>
<dbReference type="PANTHER" id="PTHR14340:SF13">
    <property type="entry name" value="TITIN"/>
    <property type="match status" value="1"/>
</dbReference>
<feature type="domain" description="Ig-like" evidence="3">
    <location>
        <begin position="38"/>
        <end position="125"/>
    </location>
</feature>
<evidence type="ECO:0000256" key="1">
    <source>
        <dbReference type="ARBA" id="ARBA00023319"/>
    </source>
</evidence>
<evidence type="ECO:0000313" key="5">
    <source>
        <dbReference type="Proteomes" id="UP000261540"/>
    </source>
</evidence>
<dbReference type="InterPro" id="IPR003599">
    <property type="entry name" value="Ig_sub"/>
</dbReference>
<evidence type="ECO:0000259" key="3">
    <source>
        <dbReference type="PROSITE" id="PS50835"/>
    </source>
</evidence>
<proteinExistence type="predicted"/>
<evidence type="ECO:0000313" key="4">
    <source>
        <dbReference type="Ensembl" id="ENSPKIP00000003465.1"/>
    </source>
</evidence>
<dbReference type="SMART" id="SM00409">
    <property type="entry name" value="IG"/>
    <property type="match status" value="1"/>
</dbReference>
<evidence type="ECO:0000256" key="2">
    <source>
        <dbReference type="SAM" id="Phobius"/>
    </source>
</evidence>
<dbReference type="Gene3D" id="2.60.40.10">
    <property type="entry name" value="Immunoglobulins"/>
    <property type="match status" value="2"/>
</dbReference>
<organism evidence="4 5">
    <name type="scientific">Paramormyrops kingsleyae</name>
    <dbReference type="NCBI Taxonomy" id="1676925"/>
    <lineage>
        <taxon>Eukaryota</taxon>
        <taxon>Metazoa</taxon>
        <taxon>Chordata</taxon>
        <taxon>Craniata</taxon>
        <taxon>Vertebrata</taxon>
        <taxon>Euteleostomi</taxon>
        <taxon>Actinopterygii</taxon>
        <taxon>Neopterygii</taxon>
        <taxon>Teleostei</taxon>
        <taxon>Osteoglossocephala</taxon>
        <taxon>Osteoglossomorpha</taxon>
        <taxon>Osteoglossiformes</taxon>
        <taxon>Mormyridae</taxon>
        <taxon>Paramormyrops</taxon>
    </lineage>
</organism>
<dbReference type="InterPro" id="IPR013098">
    <property type="entry name" value="Ig_I-set"/>
</dbReference>
<dbReference type="AlphaFoldDB" id="A0A3B3QCW5"/>
<dbReference type="Pfam" id="PF07679">
    <property type="entry name" value="I-set"/>
    <property type="match status" value="1"/>
</dbReference>
<reference evidence="4" key="1">
    <citation type="submission" date="2025-08" db="UniProtKB">
        <authorList>
            <consortium name="Ensembl"/>
        </authorList>
    </citation>
    <scope>IDENTIFICATION</scope>
</reference>
<name>A0A3B3QCW5_9TELE</name>
<dbReference type="GO" id="GO:0048738">
    <property type="term" value="P:cardiac muscle tissue development"/>
    <property type="evidence" value="ECO:0007669"/>
    <property type="project" value="TreeGrafter"/>
</dbReference>
<keyword evidence="1" id="KW-0393">Immunoglobulin domain</keyword>
<keyword evidence="2" id="KW-1133">Transmembrane helix</keyword>
<keyword evidence="2" id="KW-0472">Membrane</keyword>
<dbReference type="InterPro" id="IPR007110">
    <property type="entry name" value="Ig-like_dom"/>
</dbReference>
<dbReference type="PANTHER" id="PTHR14340">
    <property type="entry name" value="MICROFIBRIL-ASSOCIATED GLYCOPROTEIN 3"/>
    <property type="match status" value="1"/>
</dbReference>
<dbReference type="GO" id="GO:0031430">
    <property type="term" value="C:M band"/>
    <property type="evidence" value="ECO:0007669"/>
    <property type="project" value="TreeGrafter"/>
</dbReference>